<dbReference type="InterPro" id="IPR001245">
    <property type="entry name" value="Ser-Thr/Tyr_kinase_cat_dom"/>
</dbReference>
<name>A0A8X8XPR2_SALSN</name>
<dbReference type="CDD" id="cd01989">
    <property type="entry name" value="USP_STK_Ubox_N"/>
    <property type="match status" value="1"/>
</dbReference>
<dbReference type="Proteomes" id="UP000298416">
    <property type="component" value="Unassembled WGS sequence"/>
</dbReference>
<feature type="compositionally biased region" description="Low complexity" evidence="19">
    <location>
        <begin position="292"/>
        <end position="302"/>
    </location>
</feature>
<comment type="subcellular location">
    <subcellularLocation>
        <location evidence="3">Membrane</location>
    </subcellularLocation>
</comment>
<dbReference type="InterPro" id="IPR001611">
    <property type="entry name" value="Leu-rich_rpt"/>
</dbReference>
<dbReference type="EC" id="2.3.2.27" evidence="5"/>
<feature type="coiled-coil region" evidence="18">
    <location>
        <begin position="455"/>
        <end position="526"/>
    </location>
</feature>
<dbReference type="InterPro" id="IPR017441">
    <property type="entry name" value="Protein_kinase_ATP_BS"/>
</dbReference>
<dbReference type="Pfam" id="PF07714">
    <property type="entry name" value="PK_Tyr_Ser-Thr"/>
    <property type="match status" value="1"/>
</dbReference>
<dbReference type="PROSITE" id="PS51698">
    <property type="entry name" value="U_BOX"/>
    <property type="match status" value="1"/>
</dbReference>
<gene>
    <name evidence="22" type="ORF">SASPL_123391</name>
</gene>
<evidence type="ECO:0000256" key="11">
    <source>
        <dbReference type="ARBA" id="ARBA00022741"/>
    </source>
</evidence>
<evidence type="ECO:0000313" key="22">
    <source>
        <dbReference type="EMBL" id="KAG6415970.1"/>
    </source>
</evidence>
<evidence type="ECO:0000256" key="5">
    <source>
        <dbReference type="ARBA" id="ARBA00012483"/>
    </source>
</evidence>
<sequence length="901" mass="101462">MLLSLNLSGNSFVVNANSSLLQIPYSVKELELSFSSVIGHLQKSMLANCPSLEYANLAFNNITGFLPENLFLHIDKLKYLDLSYNNVSGTISEFVCKFRSIDMDEKSMKRVEGFAELSVVAVAITGSRKTKHVITWALDKFVPEGVVYFKLLHVRTLVSIIPTPMGNFIPISQVRDDVAAAYKKEMEWQAAEKLLPYKRMCSQRKVQVEIAQIESDDVVAAITGDIQKHRISTLVIGASSRSIFSRARTLSSNIAERCPPFCTVYAVSKGKLSSIRPADSETNQSFRDDSSDTSSVNSSTNTWCSRTDRTDQGSFAHFRSASLPMQRFQALSTFNLPLLHSRTPSSGVVDPKSPCLEAQASNATNLFSNDLDVSQASSFTSSVAENSLLQHASTSETSTKDQDDVNFELEKLRIELRHIREMYAMAQGEAIDASRKRTCFVVHFPALVQLNELQKRHLEEEIHLKLELLKEEEAKELARLEKKRYEDASREAEIVKECAKREAMERKEAEIQVSRQTKEKENLESILNGNFYQYRQYTWEEIISSTSSFSEDLKIGMGAYGTVYKCSFQHTTAAVKVLHAKEGSRVKQFEQELKILSKIRHPHLLILLGACPEQSCLVYEFMENGSLEDRLFRKDKTPPLLRFDRVRIAWEVASALVFLHNSKPRAIIHRDLKPANILLDRNYVSKIGDVGLSTMVSEDSLLVSTAYKDTAPVGTLCYIDPEYQRTGIVCPKSDVYAFGMVVLQLLTAKPAIALAHKVENAVEDDRLLEVLDPECGTWPIEEAKGLALIALKCTELRRRDRPDLQDEVLPVLEKLKDVAERARDKTLVSAPPPPKHFICPILKEVMSDPCVAADGYTYERRAIEAWLTEKDTSPITELSLPHKHLIRSFALLSAIMEWKQT</sequence>
<dbReference type="InterPro" id="IPR013083">
    <property type="entry name" value="Znf_RING/FYVE/PHD"/>
</dbReference>
<feature type="binding site" evidence="17">
    <location>
        <position position="576"/>
    </location>
    <ligand>
        <name>ATP</name>
        <dbReference type="ChEBI" id="CHEBI:30616"/>
    </ligand>
</feature>
<dbReference type="EMBL" id="PNBA02000008">
    <property type="protein sequence ID" value="KAG6415970.1"/>
    <property type="molecule type" value="Genomic_DNA"/>
</dbReference>
<evidence type="ECO:0000256" key="18">
    <source>
        <dbReference type="SAM" id="Coils"/>
    </source>
</evidence>
<evidence type="ECO:0000256" key="2">
    <source>
        <dbReference type="ARBA" id="ARBA00003861"/>
    </source>
</evidence>
<keyword evidence="10" id="KW-0677">Repeat</keyword>
<keyword evidence="11 17" id="KW-0547">Nucleotide-binding</keyword>
<dbReference type="AlphaFoldDB" id="A0A8X8XPR2"/>
<dbReference type="InterPro" id="IPR011009">
    <property type="entry name" value="Kinase-like_dom_sf"/>
</dbReference>
<keyword evidence="16" id="KW-0472">Membrane</keyword>
<reference evidence="22" key="2">
    <citation type="submission" date="2020-08" db="EMBL/GenBank/DDBJ databases">
        <title>Plant Genome Project.</title>
        <authorList>
            <person name="Zhang R.-G."/>
        </authorList>
    </citation>
    <scope>NUCLEOTIDE SEQUENCE</scope>
    <source>
        <strain evidence="22">Huo1</strain>
        <tissue evidence="22">Leaf</tissue>
    </source>
</reference>
<keyword evidence="15" id="KW-1133">Transmembrane helix</keyword>
<evidence type="ECO:0000256" key="14">
    <source>
        <dbReference type="ARBA" id="ARBA00022840"/>
    </source>
</evidence>
<dbReference type="PROSITE" id="PS50011">
    <property type="entry name" value="PROTEIN_KINASE_DOM"/>
    <property type="match status" value="1"/>
</dbReference>
<evidence type="ECO:0000256" key="9">
    <source>
        <dbReference type="ARBA" id="ARBA00022692"/>
    </source>
</evidence>
<evidence type="ECO:0000256" key="17">
    <source>
        <dbReference type="PROSITE-ProRule" id="PRU10141"/>
    </source>
</evidence>
<keyword evidence="6" id="KW-0723">Serine/threonine-protein kinase</keyword>
<evidence type="ECO:0000256" key="6">
    <source>
        <dbReference type="ARBA" id="ARBA00022527"/>
    </source>
</evidence>
<keyword evidence="8" id="KW-0808">Transferase</keyword>
<evidence type="ECO:0000256" key="12">
    <source>
        <dbReference type="ARBA" id="ARBA00022777"/>
    </source>
</evidence>
<dbReference type="GO" id="GO:0005524">
    <property type="term" value="F:ATP binding"/>
    <property type="evidence" value="ECO:0007669"/>
    <property type="project" value="UniProtKB-UniRule"/>
</dbReference>
<dbReference type="Pfam" id="PF04564">
    <property type="entry name" value="U-box"/>
    <property type="match status" value="1"/>
</dbReference>
<dbReference type="Gene3D" id="3.80.10.10">
    <property type="entry name" value="Ribonuclease Inhibitor"/>
    <property type="match status" value="1"/>
</dbReference>
<comment type="function">
    <text evidence="2">Functions as an E3 ubiquitin ligase.</text>
</comment>
<evidence type="ECO:0000256" key="10">
    <source>
        <dbReference type="ARBA" id="ARBA00022737"/>
    </source>
</evidence>
<keyword evidence="23" id="KW-1185">Reference proteome</keyword>
<dbReference type="PANTHER" id="PTHR45647:SF15">
    <property type="entry name" value="U-BOX DOMAIN-CONTAINING PROTEIN 35"/>
    <property type="match status" value="1"/>
</dbReference>
<dbReference type="InterPro" id="IPR014729">
    <property type="entry name" value="Rossmann-like_a/b/a_fold"/>
</dbReference>
<proteinExistence type="predicted"/>
<evidence type="ECO:0000256" key="7">
    <source>
        <dbReference type="ARBA" id="ARBA00022614"/>
    </source>
</evidence>
<evidence type="ECO:0000256" key="15">
    <source>
        <dbReference type="ARBA" id="ARBA00022989"/>
    </source>
</evidence>
<dbReference type="GO" id="GO:0061630">
    <property type="term" value="F:ubiquitin protein ligase activity"/>
    <property type="evidence" value="ECO:0007669"/>
    <property type="project" value="UniProtKB-EC"/>
</dbReference>
<dbReference type="InterPro" id="IPR003613">
    <property type="entry name" value="Ubox_domain"/>
</dbReference>
<keyword evidence="13" id="KW-0833">Ubl conjugation pathway</keyword>
<comment type="caution">
    <text evidence="22">The sequence shown here is derived from an EMBL/GenBank/DDBJ whole genome shotgun (WGS) entry which is preliminary data.</text>
</comment>
<evidence type="ECO:0000256" key="8">
    <source>
        <dbReference type="ARBA" id="ARBA00022679"/>
    </source>
</evidence>
<evidence type="ECO:0000256" key="13">
    <source>
        <dbReference type="ARBA" id="ARBA00022786"/>
    </source>
</evidence>
<evidence type="ECO:0000313" key="23">
    <source>
        <dbReference type="Proteomes" id="UP000298416"/>
    </source>
</evidence>
<feature type="domain" description="Protein kinase" evidence="20">
    <location>
        <begin position="549"/>
        <end position="812"/>
    </location>
</feature>
<dbReference type="PROSITE" id="PS00108">
    <property type="entry name" value="PROTEIN_KINASE_ST"/>
    <property type="match status" value="1"/>
</dbReference>
<evidence type="ECO:0000256" key="1">
    <source>
        <dbReference type="ARBA" id="ARBA00000900"/>
    </source>
</evidence>
<dbReference type="GO" id="GO:0004674">
    <property type="term" value="F:protein serine/threonine kinase activity"/>
    <property type="evidence" value="ECO:0007669"/>
    <property type="project" value="UniProtKB-KW"/>
</dbReference>
<keyword evidence="18" id="KW-0175">Coiled coil</keyword>
<evidence type="ECO:0000259" key="21">
    <source>
        <dbReference type="PROSITE" id="PS51698"/>
    </source>
</evidence>
<dbReference type="InterPro" id="IPR000719">
    <property type="entry name" value="Prot_kinase_dom"/>
</dbReference>
<dbReference type="Gene3D" id="3.30.40.10">
    <property type="entry name" value="Zinc/RING finger domain, C3HC4 (zinc finger)"/>
    <property type="match status" value="1"/>
</dbReference>
<dbReference type="CDD" id="cd16655">
    <property type="entry name" value="RING-Ubox_WDSUB1-like"/>
    <property type="match status" value="1"/>
</dbReference>
<protein>
    <recommendedName>
        <fullName evidence="5">RING-type E3 ubiquitin transferase</fullName>
        <ecNumber evidence="5">2.3.2.27</ecNumber>
    </recommendedName>
</protein>
<dbReference type="InterPro" id="IPR032675">
    <property type="entry name" value="LRR_dom_sf"/>
</dbReference>
<comment type="catalytic activity">
    <reaction evidence="1">
        <text>S-ubiquitinyl-[E2 ubiquitin-conjugating enzyme]-L-cysteine + [acceptor protein]-L-lysine = [E2 ubiquitin-conjugating enzyme]-L-cysteine + N(6)-ubiquitinyl-[acceptor protein]-L-lysine.</text>
        <dbReference type="EC" id="2.3.2.27"/>
    </reaction>
</comment>
<keyword evidence="14 17" id="KW-0067">ATP-binding</keyword>
<evidence type="ECO:0000256" key="4">
    <source>
        <dbReference type="ARBA" id="ARBA00004906"/>
    </source>
</evidence>
<dbReference type="SUPFAM" id="SSF56112">
    <property type="entry name" value="Protein kinase-like (PK-like)"/>
    <property type="match status" value="1"/>
</dbReference>
<comment type="pathway">
    <text evidence="4">Protein modification; protein ubiquitination.</text>
</comment>
<dbReference type="SUPFAM" id="SSF57850">
    <property type="entry name" value="RING/U-box"/>
    <property type="match status" value="1"/>
</dbReference>
<dbReference type="GO" id="GO:0016567">
    <property type="term" value="P:protein ubiquitination"/>
    <property type="evidence" value="ECO:0007669"/>
    <property type="project" value="InterPro"/>
</dbReference>
<feature type="region of interest" description="Disordered" evidence="19">
    <location>
        <begin position="276"/>
        <end position="306"/>
    </location>
</feature>
<reference evidence="22" key="1">
    <citation type="submission" date="2018-01" db="EMBL/GenBank/DDBJ databases">
        <authorList>
            <person name="Mao J.F."/>
        </authorList>
    </citation>
    <scope>NUCLEOTIDE SEQUENCE</scope>
    <source>
        <strain evidence="22">Huo1</strain>
        <tissue evidence="22">Leaf</tissue>
    </source>
</reference>
<dbReference type="Gene3D" id="3.40.50.620">
    <property type="entry name" value="HUPs"/>
    <property type="match status" value="1"/>
</dbReference>
<keyword evidence="7" id="KW-0433">Leucine-rich repeat</keyword>
<feature type="domain" description="U-box" evidence="21">
    <location>
        <begin position="832"/>
        <end position="901"/>
    </location>
</feature>
<dbReference type="GO" id="GO:0016020">
    <property type="term" value="C:membrane"/>
    <property type="evidence" value="ECO:0007669"/>
    <property type="project" value="UniProtKB-SubCell"/>
</dbReference>
<dbReference type="InterPro" id="IPR008271">
    <property type="entry name" value="Ser/Thr_kinase_AS"/>
</dbReference>
<evidence type="ECO:0000256" key="19">
    <source>
        <dbReference type="SAM" id="MobiDB-lite"/>
    </source>
</evidence>
<organism evidence="22">
    <name type="scientific">Salvia splendens</name>
    <name type="common">Scarlet sage</name>
    <dbReference type="NCBI Taxonomy" id="180675"/>
    <lineage>
        <taxon>Eukaryota</taxon>
        <taxon>Viridiplantae</taxon>
        <taxon>Streptophyta</taxon>
        <taxon>Embryophyta</taxon>
        <taxon>Tracheophyta</taxon>
        <taxon>Spermatophyta</taxon>
        <taxon>Magnoliopsida</taxon>
        <taxon>eudicotyledons</taxon>
        <taxon>Gunneridae</taxon>
        <taxon>Pentapetalae</taxon>
        <taxon>asterids</taxon>
        <taxon>lamiids</taxon>
        <taxon>Lamiales</taxon>
        <taxon>Lamiaceae</taxon>
        <taxon>Nepetoideae</taxon>
        <taxon>Mentheae</taxon>
        <taxon>Salviinae</taxon>
        <taxon>Salvia</taxon>
        <taxon>Salvia subgen. Calosphace</taxon>
        <taxon>core Calosphace</taxon>
    </lineage>
</organism>
<keyword evidence="9" id="KW-0812">Transmembrane</keyword>
<evidence type="ECO:0000256" key="3">
    <source>
        <dbReference type="ARBA" id="ARBA00004370"/>
    </source>
</evidence>
<dbReference type="Gene3D" id="1.10.510.10">
    <property type="entry name" value="Transferase(Phosphotransferase) domain 1"/>
    <property type="match status" value="1"/>
</dbReference>
<keyword evidence="12" id="KW-0418">Kinase</keyword>
<evidence type="ECO:0000259" key="20">
    <source>
        <dbReference type="PROSITE" id="PS50011"/>
    </source>
</evidence>
<dbReference type="Pfam" id="PF13855">
    <property type="entry name" value="LRR_8"/>
    <property type="match status" value="1"/>
</dbReference>
<dbReference type="InterPro" id="IPR051348">
    <property type="entry name" value="U-box_ubiquitin_ligases"/>
</dbReference>
<dbReference type="SMART" id="SM00504">
    <property type="entry name" value="Ubox"/>
    <property type="match status" value="1"/>
</dbReference>
<dbReference type="Gene3D" id="3.30.200.20">
    <property type="entry name" value="Phosphorylase Kinase, domain 1"/>
    <property type="match status" value="1"/>
</dbReference>
<accession>A0A8X8XPR2</accession>
<dbReference type="SUPFAM" id="SSF52058">
    <property type="entry name" value="L domain-like"/>
    <property type="match status" value="1"/>
</dbReference>
<evidence type="ECO:0000256" key="16">
    <source>
        <dbReference type="ARBA" id="ARBA00023136"/>
    </source>
</evidence>
<dbReference type="PANTHER" id="PTHR45647">
    <property type="entry name" value="OS02G0152300 PROTEIN"/>
    <property type="match status" value="1"/>
</dbReference>
<dbReference type="SUPFAM" id="SSF52402">
    <property type="entry name" value="Adenine nucleotide alpha hydrolases-like"/>
    <property type="match status" value="1"/>
</dbReference>
<dbReference type="PROSITE" id="PS00107">
    <property type="entry name" value="PROTEIN_KINASE_ATP"/>
    <property type="match status" value="1"/>
</dbReference>
<dbReference type="SMART" id="SM00220">
    <property type="entry name" value="S_TKc"/>
    <property type="match status" value="1"/>
</dbReference>